<organism evidence="13 14">
    <name type="scientific">Culex pipiens pipiens</name>
    <name type="common">Northern house mosquito</name>
    <dbReference type="NCBI Taxonomy" id="38569"/>
    <lineage>
        <taxon>Eukaryota</taxon>
        <taxon>Metazoa</taxon>
        <taxon>Ecdysozoa</taxon>
        <taxon>Arthropoda</taxon>
        <taxon>Hexapoda</taxon>
        <taxon>Insecta</taxon>
        <taxon>Pterygota</taxon>
        <taxon>Neoptera</taxon>
        <taxon>Endopterygota</taxon>
        <taxon>Diptera</taxon>
        <taxon>Nematocera</taxon>
        <taxon>Culicoidea</taxon>
        <taxon>Culicidae</taxon>
        <taxon>Culicinae</taxon>
        <taxon>Culicini</taxon>
        <taxon>Culex</taxon>
        <taxon>Culex</taxon>
    </lineage>
</organism>
<dbReference type="InterPro" id="IPR050486">
    <property type="entry name" value="Mannose-1P_guanyltransferase"/>
</dbReference>
<evidence type="ECO:0000313" key="14">
    <source>
        <dbReference type="Proteomes" id="UP001562425"/>
    </source>
</evidence>
<dbReference type="InterPro" id="IPR045233">
    <property type="entry name" value="GMPPB_N"/>
</dbReference>
<feature type="signal peptide" evidence="10">
    <location>
        <begin position="1"/>
        <end position="17"/>
    </location>
</feature>
<sequence length="460" mass="50411">MFVYVVHFGVGLFLVGANQQKISVCVITKKALKPVCLAGSKQEPAPHFDQSIHGTCAASSEHSNSKPIRASSRGIRVSFWTASSSAVASPGSVEMGAVGKMRALILVGGYGTRLRPLTLSTPKPLVEFANKPILLHQIEALVEAGVGQVILAVSYRAEQMEAELRQKVERLGVKLIFSHETEPLGTAGPLALAKEILAESTEPFFVLNSDVICDFPFKELEQFHRKHGREGTIVVTKVEEPSKYGVVLYHDDGRIKSFIEKPQEFVSNKINAGMYILNPSVLSRIQLKPTSIEKEVFPIMSGEQELYAFELNGFWMDIGQPRDFLTGMCLYLNSLRQRQPELLYTGPAGHVGNVLIDPTAKIGAGCRIGPNVTIGPDVVIEDGVCIKRCTILRGAVIKSHSWLDSCIIGWRCMVGRWVRLEGTTVLGEDVIVQDEIYINGGQVLPHKSIALSVPEPQIIM</sequence>
<keyword evidence="14" id="KW-1185">Reference proteome</keyword>
<evidence type="ECO:0000256" key="8">
    <source>
        <dbReference type="ARBA" id="ARBA00022842"/>
    </source>
</evidence>
<dbReference type="CDD" id="cd06425">
    <property type="entry name" value="M1P_guanylylT_B_like_N"/>
    <property type="match status" value="1"/>
</dbReference>
<proteinExistence type="inferred from homology"/>
<evidence type="ECO:0000256" key="7">
    <source>
        <dbReference type="ARBA" id="ARBA00022741"/>
    </source>
</evidence>
<dbReference type="EC" id="2.7.7.13" evidence="4"/>
<keyword evidence="6" id="KW-0548">Nucleotidyltransferase</keyword>
<dbReference type="InterPro" id="IPR005835">
    <property type="entry name" value="NTP_transferase_dom"/>
</dbReference>
<dbReference type="GO" id="GO:0004475">
    <property type="term" value="F:mannose-1-phosphate guanylyltransferase (GTP) activity"/>
    <property type="evidence" value="ECO:0007669"/>
    <property type="project" value="UniProtKB-EC"/>
</dbReference>
<reference evidence="13 14" key="1">
    <citation type="submission" date="2024-05" db="EMBL/GenBank/DDBJ databases">
        <title>Culex pipiens pipiens assembly and annotation.</title>
        <authorList>
            <person name="Alout H."/>
            <person name="Durand T."/>
        </authorList>
    </citation>
    <scope>NUCLEOTIDE SEQUENCE [LARGE SCALE GENOMIC DNA]</scope>
    <source>
        <strain evidence="13">HA-2024</strain>
        <tissue evidence="13">Whole body</tissue>
    </source>
</reference>
<evidence type="ECO:0000256" key="5">
    <source>
        <dbReference type="ARBA" id="ARBA00022679"/>
    </source>
</evidence>
<comment type="pathway">
    <text evidence="2">Nucleotide-sugar biosynthesis; GDP-alpha-D-mannose biosynthesis; GDP-alpha-D-mannose from alpha-D-mannose 1-phosphate (GTP route): step 1/1.</text>
</comment>
<dbReference type="InterPro" id="IPR029044">
    <property type="entry name" value="Nucleotide-diphossugar_trans"/>
</dbReference>
<comment type="caution">
    <text evidence="13">The sequence shown here is derived from an EMBL/GenBank/DDBJ whole genome shotgun (WGS) entry which is preliminary data.</text>
</comment>
<keyword evidence="7" id="KW-0547">Nucleotide-binding</keyword>
<keyword evidence="8" id="KW-0460">Magnesium</keyword>
<dbReference type="Pfam" id="PF00483">
    <property type="entry name" value="NTP_transferase"/>
    <property type="match status" value="1"/>
</dbReference>
<feature type="chain" id="PRO_5044856594" description="mannose-1-phosphate guanylyltransferase" evidence="10">
    <location>
        <begin position="18"/>
        <end position="460"/>
    </location>
</feature>
<evidence type="ECO:0000256" key="2">
    <source>
        <dbReference type="ARBA" id="ARBA00004823"/>
    </source>
</evidence>
<dbReference type="PROSITE" id="PS00101">
    <property type="entry name" value="HEXAPEP_TRANSFERASES"/>
    <property type="match status" value="1"/>
</dbReference>
<comment type="similarity">
    <text evidence="3">Belongs to the transferase hexapeptide repeat family.</text>
</comment>
<dbReference type="EMBL" id="JBEHCU010008858">
    <property type="protein sequence ID" value="KAL1380986.1"/>
    <property type="molecule type" value="Genomic_DNA"/>
</dbReference>
<dbReference type="InterPro" id="IPR056729">
    <property type="entry name" value="GMPPB_C"/>
</dbReference>
<dbReference type="Gene3D" id="2.160.10.10">
    <property type="entry name" value="Hexapeptide repeat proteins"/>
    <property type="match status" value="1"/>
</dbReference>
<evidence type="ECO:0000313" key="13">
    <source>
        <dbReference type="EMBL" id="KAL1380986.1"/>
    </source>
</evidence>
<dbReference type="InterPro" id="IPR018357">
    <property type="entry name" value="Hexapep_transf_CS"/>
</dbReference>
<dbReference type="Proteomes" id="UP001562425">
    <property type="component" value="Unassembled WGS sequence"/>
</dbReference>
<evidence type="ECO:0000256" key="3">
    <source>
        <dbReference type="ARBA" id="ARBA00007274"/>
    </source>
</evidence>
<evidence type="ECO:0000256" key="6">
    <source>
        <dbReference type="ARBA" id="ARBA00022695"/>
    </source>
</evidence>
<dbReference type="SUPFAM" id="SSF53448">
    <property type="entry name" value="Nucleotide-diphospho-sugar transferases"/>
    <property type="match status" value="1"/>
</dbReference>
<feature type="domain" description="Nucleotidyl transferase" evidence="11">
    <location>
        <begin position="103"/>
        <end position="332"/>
    </location>
</feature>
<gene>
    <name evidence="13" type="ORF">pipiens_013804</name>
</gene>
<evidence type="ECO:0000259" key="11">
    <source>
        <dbReference type="Pfam" id="PF00483"/>
    </source>
</evidence>
<protein>
    <recommendedName>
        <fullName evidence="4">mannose-1-phosphate guanylyltransferase</fullName>
        <ecNumber evidence="4">2.7.7.13</ecNumber>
    </recommendedName>
</protein>
<evidence type="ECO:0000256" key="1">
    <source>
        <dbReference type="ARBA" id="ARBA00001946"/>
    </source>
</evidence>
<feature type="domain" description="Mannose-1-phosphate guanyltransferase C-terminal" evidence="12">
    <location>
        <begin position="351"/>
        <end position="459"/>
    </location>
</feature>
<comment type="cofactor">
    <cofactor evidence="1">
        <name>Mg(2+)</name>
        <dbReference type="ChEBI" id="CHEBI:18420"/>
    </cofactor>
</comment>
<dbReference type="AlphaFoldDB" id="A0ABD1CX28"/>
<evidence type="ECO:0000256" key="10">
    <source>
        <dbReference type="SAM" id="SignalP"/>
    </source>
</evidence>
<dbReference type="Pfam" id="PF25087">
    <property type="entry name" value="GMPPB_C"/>
    <property type="match status" value="1"/>
</dbReference>
<dbReference type="FunFam" id="3.90.550.10:FF:000013">
    <property type="entry name" value="mannose-1-phosphate guanyltransferase beta"/>
    <property type="match status" value="1"/>
</dbReference>
<dbReference type="Gene3D" id="3.90.550.10">
    <property type="entry name" value="Spore Coat Polysaccharide Biosynthesis Protein SpsA, Chain A"/>
    <property type="match status" value="1"/>
</dbReference>
<name>A0ABD1CX28_CULPP</name>
<dbReference type="GO" id="GO:0005525">
    <property type="term" value="F:GTP binding"/>
    <property type="evidence" value="ECO:0007669"/>
    <property type="project" value="UniProtKB-KW"/>
</dbReference>
<keyword evidence="10" id="KW-0732">Signal</keyword>
<dbReference type="FunFam" id="2.160.10.10:FF:000018">
    <property type="entry name" value="Mannose-1-phosphate guanyltransferase beta"/>
    <property type="match status" value="1"/>
</dbReference>
<accession>A0ABD1CX28</accession>
<keyword evidence="9" id="KW-0342">GTP-binding</keyword>
<evidence type="ECO:0000256" key="4">
    <source>
        <dbReference type="ARBA" id="ARBA00012387"/>
    </source>
</evidence>
<evidence type="ECO:0000256" key="9">
    <source>
        <dbReference type="ARBA" id="ARBA00023134"/>
    </source>
</evidence>
<keyword evidence="5" id="KW-0808">Transferase</keyword>
<dbReference type="PANTHER" id="PTHR22572">
    <property type="entry name" value="SUGAR-1-PHOSPHATE GUANYL TRANSFERASE"/>
    <property type="match status" value="1"/>
</dbReference>
<evidence type="ECO:0000259" key="12">
    <source>
        <dbReference type="Pfam" id="PF25087"/>
    </source>
</evidence>